<organism evidence="3 4">
    <name type="scientific">Syncephalastrum racemosum</name>
    <name type="common">Filamentous fungus</name>
    <dbReference type="NCBI Taxonomy" id="13706"/>
    <lineage>
        <taxon>Eukaryota</taxon>
        <taxon>Fungi</taxon>
        <taxon>Fungi incertae sedis</taxon>
        <taxon>Mucoromycota</taxon>
        <taxon>Mucoromycotina</taxon>
        <taxon>Mucoromycetes</taxon>
        <taxon>Mucorales</taxon>
        <taxon>Syncephalastraceae</taxon>
        <taxon>Syncephalastrum</taxon>
    </lineage>
</organism>
<comment type="caution">
    <text evidence="3">The sequence shown here is derived from an EMBL/GenBank/DDBJ whole genome shotgun (WGS) entry which is preliminary data.</text>
</comment>
<keyword evidence="1" id="KW-0863">Zinc-finger</keyword>
<dbReference type="PROSITE" id="PS00028">
    <property type="entry name" value="ZINC_FINGER_C2H2_1"/>
    <property type="match status" value="2"/>
</dbReference>
<dbReference type="OrthoDB" id="10018191at2759"/>
<keyword evidence="1" id="KW-0479">Metal-binding</keyword>
<reference evidence="3 4" key="1">
    <citation type="submission" date="2016-07" db="EMBL/GenBank/DDBJ databases">
        <title>Pervasive Adenine N6-methylation of Active Genes in Fungi.</title>
        <authorList>
            <consortium name="DOE Joint Genome Institute"/>
            <person name="Mondo S.J."/>
            <person name="Dannebaum R.O."/>
            <person name="Kuo R.C."/>
            <person name="Labutti K."/>
            <person name="Haridas S."/>
            <person name="Kuo A."/>
            <person name="Salamov A."/>
            <person name="Ahrendt S.R."/>
            <person name="Lipzen A."/>
            <person name="Sullivan W."/>
            <person name="Andreopoulos W.B."/>
            <person name="Clum A."/>
            <person name="Lindquist E."/>
            <person name="Daum C."/>
            <person name="Ramamoorthy G.K."/>
            <person name="Gryganskyi A."/>
            <person name="Culley D."/>
            <person name="Magnuson J.K."/>
            <person name="James T.Y."/>
            <person name="O'Malley M.A."/>
            <person name="Stajich J.E."/>
            <person name="Spatafora J.W."/>
            <person name="Visel A."/>
            <person name="Grigoriev I.V."/>
        </authorList>
    </citation>
    <scope>NUCLEOTIDE SEQUENCE [LARGE SCALE GENOMIC DNA]</scope>
    <source>
        <strain evidence="3 4">NRRL 2496</strain>
    </source>
</reference>
<feature type="domain" description="C2H2-type" evidence="2">
    <location>
        <begin position="151"/>
        <end position="179"/>
    </location>
</feature>
<gene>
    <name evidence="3" type="ORF">BCR43DRAFT_483652</name>
</gene>
<dbReference type="GO" id="GO:0008270">
    <property type="term" value="F:zinc ion binding"/>
    <property type="evidence" value="ECO:0007669"/>
    <property type="project" value="UniProtKB-KW"/>
</dbReference>
<dbReference type="InterPro" id="IPR013087">
    <property type="entry name" value="Znf_C2H2_type"/>
</dbReference>
<accession>A0A1X2HVN2</accession>
<evidence type="ECO:0000259" key="2">
    <source>
        <dbReference type="PROSITE" id="PS50157"/>
    </source>
</evidence>
<protein>
    <recommendedName>
        <fullName evidence="2">C2H2-type domain-containing protein</fullName>
    </recommendedName>
</protein>
<dbReference type="AlphaFoldDB" id="A0A1X2HVN2"/>
<dbReference type="InParanoid" id="A0A1X2HVN2"/>
<feature type="domain" description="C2H2-type" evidence="2">
    <location>
        <begin position="180"/>
        <end position="208"/>
    </location>
</feature>
<name>A0A1X2HVN2_SYNRA</name>
<evidence type="ECO:0000313" key="3">
    <source>
        <dbReference type="EMBL" id="ORZ03613.1"/>
    </source>
</evidence>
<evidence type="ECO:0000256" key="1">
    <source>
        <dbReference type="PROSITE-ProRule" id="PRU00042"/>
    </source>
</evidence>
<proteinExistence type="predicted"/>
<keyword evidence="1" id="KW-0862">Zinc</keyword>
<dbReference type="PROSITE" id="PS50157">
    <property type="entry name" value="ZINC_FINGER_C2H2_2"/>
    <property type="match status" value="2"/>
</dbReference>
<dbReference type="EMBL" id="MCGN01000001">
    <property type="protein sequence ID" value="ORZ03613.1"/>
    <property type="molecule type" value="Genomic_DNA"/>
</dbReference>
<dbReference type="Gene3D" id="3.30.160.60">
    <property type="entry name" value="Classic Zinc Finger"/>
    <property type="match status" value="1"/>
</dbReference>
<dbReference type="SMART" id="SM00355">
    <property type="entry name" value="ZnF_C2H2"/>
    <property type="match status" value="2"/>
</dbReference>
<sequence length="216" mass="23983">MLCPPFLEMYSTSSSSAVEAFDAVAPGFIEQLDPCDPCRAILEDPSAASLRAPLSEVLLGTQTGHFPLVDPPLDMTDQSWCRPDYGALFADLPLLAFPSNTPMNPAGRSVSATALGHNSTAFTGGISSRVSTTNDVVGEPITVLSQSRSWLRCSSCMRTFPDYDAIREHEKRHHVDDHKHHCFFCPRGFTRNDVRRRHIKSQHRREAAALFQKRRA</sequence>
<keyword evidence="4" id="KW-1185">Reference proteome</keyword>
<evidence type="ECO:0000313" key="4">
    <source>
        <dbReference type="Proteomes" id="UP000242180"/>
    </source>
</evidence>
<dbReference type="Proteomes" id="UP000242180">
    <property type="component" value="Unassembled WGS sequence"/>
</dbReference>